<name>A0A4Y2I5C2_ARAVE</name>
<proteinExistence type="predicted"/>
<evidence type="ECO:0000313" key="1">
    <source>
        <dbReference type="EMBL" id="GBM72947.1"/>
    </source>
</evidence>
<keyword evidence="2" id="KW-1185">Reference proteome</keyword>
<comment type="caution">
    <text evidence="1">The sequence shown here is derived from an EMBL/GenBank/DDBJ whole genome shotgun (WGS) entry which is preliminary data.</text>
</comment>
<dbReference type="AlphaFoldDB" id="A0A4Y2I5C2"/>
<reference evidence="1 2" key="1">
    <citation type="journal article" date="2019" name="Sci. Rep.">
        <title>Orb-weaving spider Araneus ventricosus genome elucidates the spidroin gene catalogue.</title>
        <authorList>
            <person name="Kono N."/>
            <person name="Nakamura H."/>
            <person name="Ohtoshi R."/>
            <person name="Moran D.A.P."/>
            <person name="Shinohara A."/>
            <person name="Yoshida Y."/>
            <person name="Fujiwara M."/>
            <person name="Mori M."/>
            <person name="Tomita M."/>
            <person name="Arakawa K."/>
        </authorList>
    </citation>
    <scope>NUCLEOTIDE SEQUENCE [LARGE SCALE GENOMIC DNA]</scope>
</reference>
<organism evidence="1 2">
    <name type="scientific">Araneus ventricosus</name>
    <name type="common">Orbweaver spider</name>
    <name type="synonym">Epeira ventricosa</name>
    <dbReference type="NCBI Taxonomy" id="182803"/>
    <lineage>
        <taxon>Eukaryota</taxon>
        <taxon>Metazoa</taxon>
        <taxon>Ecdysozoa</taxon>
        <taxon>Arthropoda</taxon>
        <taxon>Chelicerata</taxon>
        <taxon>Arachnida</taxon>
        <taxon>Araneae</taxon>
        <taxon>Araneomorphae</taxon>
        <taxon>Entelegynae</taxon>
        <taxon>Araneoidea</taxon>
        <taxon>Araneidae</taxon>
        <taxon>Araneus</taxon>
    </lineage>
</organism>
<evidence type="ECO:0000313" key="2">
    <source>
        <dbReference type="Proteomes" id="UP000499080"/>
    </source>
</evidence>
<sequence length="101" mass="11426">MGIVMQEDDTITQHARCLRRMASRWPGDYFLLPKLKEHLSGTRNVSLMVGKRHLQRFLIVIGGCQANTPDLGDKMKVLEYAGIEVLSLIEAEIRISPDDSM</sequence>
<dbReference type="Proteomes" id="UP000499080">
    <property type="component" value="Unassembled WGS sequence"/>
</dbReference>
<accession>A0A4Y2I5C2</accession>
<protein>
    <submittedName>
        <fullName evidence="1">Uncharacterized protein</fullName>
    </submittedName>
</protein>
<gene>
    <name evidence="1" type="ORF">AVEN_124127_1</name>
</gene>
<dbReference type="EMBL" id="BGPR01002410">
    <property type="protein sequence ID" value="GBM72947.1"/>
    <property type="molecule type" value="Genomic_DNA"/>
</dbReference>